<dbReference type="EMBL" id="CM018033">
    <property type="protein sequence ID" value="KAA8544992.1"/>
    <property type="molecule type" value="Genomic_DNA"/>
</dbReference>
<dbReference type="Proteomes" id="UP000325577">
    <property type="component" value="Linkage Group LG10"/>
</dbReference>
<feature type="transmembrane region" description="Helical" evidence="2">
    <location>
        <begin position="209"/>
        <end position="235"/>
    </location>
</feature>
<keyword evidence="2" id="KW-0812">Transmembrane</keyword>
<accession>A0A5J5BTC6</accession>
<feature type="compositionally biased region" description="Basic and acidic residues" evidence="1">
    <location>
        <begin position="1"/>
        <end position="10"/>
    </location>
</feature>
<keyword evidence="6" id="KW-1185">Reference proteome</keyword>
<feature type="domain" description="HAT C-terminal dimerisation" evidence="3">
    <location>
        <begin position="131"/>
        <end position="201"/>
    </location>
</feature>
<dbReference type="SUPFAM" id="SSF53098">
    <property type="entry name" value="Ribonuclease H-like"/>
    <property type="match status" value="1"/>
</dbReference>
<name>A0A5J5BTC6_9ASTE</name>
<sequence>MEDIDKDRINVGDISTNERNNGNDGGNNENIENEKKDTQNEDSDPHKHAFQRKPRKRTSTIWNDFEEGVNTDDSKKAKCILDPRYKMIIVNYCFPEIYPEAEANRNIVTVKQVLYEIYNKTVDTIQPSKSDLDIYLDESVFICAEGSTNNFDIMEWWKANTLKFYILSKMACEILSIPITLVASESIFSAGGRVIDPYRASYCLKQYKFYFVVLIGYMVGVSTAIAAYSVLQLLIRVSTWSNGFYVLKRSGKVFSCDN</sequence>
<evidence type="ECO:0000256" key="1">
    <source>
        <dbReference type="SAM" id="MobiDB-lite"/>
    </source>
</evidence>
<protein>
    <submittedName>
        <fullName evidence="5">Uncharacterized protein</fullName>
    </submittedName>
</protein>
<keyword evidence="2" id="KW-1133">Transmembrane helix</keyword>
<dbReference type="InterPro" id="IPR025525">
    <property type="entry name" value="hAT-like_transposase_RNase-H"/>
</dbReference>
<dbReference type="AlphaFoldDB" id="A0A5J5BTC6"/>
<gene>
    <name evidence="5" type="ORF">F0562_019791</name>
</gene>
<evidence type="ECO:0000259" key="4">
    <source>
        <dbReference type="Pfam" id="PF14372"/>
    </source>
</evidence>
<dbReference type="Pfam" id="PF14372">
    <property type="entry name" value="hAT-like_RNase-H"/>
    <property type="match status" value="1"/>
</dbReference>
<dbReference type="GO" id="GO:0003677">
    <property type="term" value="F:DNA binding"/>
    <property type="evidence" value="ECO:0007669"/>
    <property type="project" value="InterPro"/>
</dbReference>
<reference evidence="5 6" key="1">
    <citation type="submission" date="2019-09" db="EMBL/GenBank/DDBJ databases">
        <title>A chromosome-level genome assembly of the Chinese tupelo Nyssa sinensis.</title>
        <authorList>
            <person name="Yang X."/>
            <person name="Kang M."/>
            <person name="Yang Y."/>
            <person name="Xiong H."/>
            <person name="Wang M."/>
            <person name="Zhang Z."/>
            <person name="Wang Z."/>
            <person name="Wu H."/>
            <person name="Ma T."/>
            <person name="Liu J."/>
            <person name="Xi Z."/>
        </authorList>
    </citation>
    <scope>NUCLEOTIDE SEQUENCE [LARGE SCALE GENOMIC DNA]</scope>
    <source>
        <strain evidence="5">J267</strain>
        <tissue evidence="5">Leaf</tissue>
    </source>
</reference>
<dbReference type="InterPro" id="IPR012337">
    <property type="entry name" value="RNaseH-like_sf"/>
</dbReference>
<evidence type="ECO:0000259" key="3">
    <source>
        <dbReference type="Pfam" id="PF05699"/>
    </source>
</evidence>
<dbReference type="GO" id="GO:0046983">
    <property type="term" value="F:protein dimerization activity"/>
    <property type="evidence" value="ECO:0007669"/>
    <property type="project" value="InterPro"/>
</dbReference>
<evidence type="ECO:0000256" key="2">
    <source>
        <dbReference type="SAM" id="Phobius"/>
    </source>
</evidence>
<dbReference type="PANTHER" id="PTHR23272">
    <property type="entry name" value="BED FINGER-RELATED"/>
    <property type="match status" value="1"/>
</dbReference>
<dbReference type="PANTHER" id="PTHR23272:SF182">
    <property type="entry name" value="OS09G0381850 PROTEIN"/>
    <property type="match status" value="1"/>
</dbReference>
<feature type="compositionally biased region" description="Low complexity" evidence="1">
    <location>
        <begin position="17"/>
        <end position="30"/>
    </location>
</feature>
<keyword evidence="2" id="KW-0472">Membrane</keyword>
<organism evidence="5 6">
    <name type="scientific">Nyssa sinensis</name>
    <dbReference type="NCBI Taxonomy" id="561372"/>
    <lineage>
        <taxon>Eukaryota</taxon>
        <taxon>Viridiplantae</taxon>
        <taxon>Streptophyta</taxon>
        <taxon>Embryophyta</taxon>
        <taxon>Tracheophyta</taxon>
        <taxon>Spermatophyta</taxon>
        <taxon>Magnoliopsida</taxon>
        <taxon>eudicotyledons</taxon>
        <taxon>Gunneridae</taxon>
        <taxon>Pentapetalae</taxon>
        <taxon>asterids</taxon>
        <taxon>Cornales</taxon>
        <taxon>Nyssaceae</taxon>
        <taxon>Nyssa</taxon>
    </lineage>
</organism>
<dbReference type="OrthoDB" id="2610923at2759"/>
<feature type="domain" description="hAT-like transposase RNase-H fold" evidence="4">
    <location>
        <begin position="79"/>
        <end position="119"/>
    </location>
</feature>
<evidence type="ECO:0000313" key="5">
    <source>
        <dbReference type="EMBL" id="KAA8544992.1"/>
    </source>
</evidence>
<proteinExistence type="predicted"/>
<evidence type="ECO:0000313" key="6">
    <source>
        <dbReference type="Proteomes" id="UP000325577"/>
    </source>
</evidence>
<feature type="region of interest" description="Disordered" evidence="1">
    <location>
        <begin position="1"/>
        <end position="56"/>
    </location>
</feature>
<dbReference type="Pfam" id="PF05699">
    <property type="entry name" value="Dimer_Tnp_hAT"/>
    <property type="match status" value="1"/>
</dbReference>
<dbReference type="InterPro" id="IPR008906">
    <property type="entry name" value="HATC_C_dom"/>
</dbReference>
<feature type="compositionally biased region" description="Basic and acidic residues" evidence="1">
    <location>
        <begin position="32"/>
        <end position="47"/>
    </location>
</feature>